<organism evidence="2 3">
    <name type="scientific">Azoarcus indigens</name>
    <dbReference type="NCBI Taxonomy" id="29545"/>
    <lineage>
        <taxon>Bacteria</taxon>
        <taxon>Pseudomonadati</taxon>
        <taxon>Pseudomonadota</taxon>
        <taxon>Betaproteobacteria</taxon>
        <taxon>Rhodocyclales</taxon>
        <taxon>Zoogloeaceae</taxon>
        <taxon>Azoarcus</taxon>
    </lineage>
</organism>
<reference evidence="2 3" key="1">
    <citation type="submission" date="2019-03" db="EMBL/GenBank/DDBJ databases">
        <title>Genomic Encyclopedia of Type Strains, Phase IV (KMG-IV): sequencing the most valuable type-strain genomes for metagenomic binning, comparative biology and taxonomic classification.</title>
        <authorList>
            <person name="Goeker M."/>
        </authorList>
    </citation>
    <scope>NUCLEOTIDE SEQUENCE [LARGE SCALE GENOMIC DNA]</scope>
    <source>
        <strain evidence="2 3">DSM 12121</strain>
    </source>
</reference>
<accession>A0A4R6DWC0</accession>
<feature type="chain" id="PRO_5020688739" description="Alginate export protein" evidence="1">
    <location>
        <begin position="33"/>
        <end position="422"/>
    </location>
</feature>
<evidence type="ECO:0000313" key="2">
    <source>
        <dbReference type="EMBL" id="TDN49541.1"/>
    </source>
</evidence>
<evidence type="ECO:0000313" key="3">
    <source>
        <dbReference type="Proteomes" id="UP000295129"/>
    </source>
</evidence>
<sequence>MSGTRRPRPPSFRLRALAALLGALALPQTAAADEGWALSADATLYGYANTLQPAHDSIQNPDNRIARLPRDSLTFEGRFNLKAERGPLRLTARPIVHWQHDNQQGSGSRSYLSQWQLRWRTDTAITAAIGRETLSWGPAQFRSPSNPYYFDNGRSNPIRELSGVDVARLIWAPDVTRSVYLARIASSGHDAARPDPWADSWLLKADLRSDDLAAGLALASRPQAGHFVGAHLQHTVSDEWLLYGEFGSSTLTRSLRPAGDAAQPVRIADESPRHSSWLLGASYTLENGHSLTAEYLRYGHGYDGAARRSHFGRAEMATTRLPAADAAQALGAGLGAAPPLLARDYLHLIWQNSPLSDDGYWRLMLSHSLADRSAQASLFAERPLNRHITAFMLGTVPVGGRGTEFGDLFDYSLTLGARIALP</sequence>
<evidence type="ECO:0000256" key="1">
    <source>
        <dbReference type="SAM" id="SignalP"/>
    </source>
</evidence>
<dbReference type="AlphaFoldDB" id="A0A4R6DWC0"/>
<comment type="caution">
    <text evidence="2">The sequence shown here is derived from an EMBL/GenBank/DDBJ whole genome shotgun (WGS) entry which is preliminary data.</text>
</comment>
<feature type="signal peptide" evidence="1">
    <location>
        <begin position="1"/>
        <end position="32"/>
    </location>
</feature>
<dbReference type="Proteomes" id="UP000295129">
    <property type="component" value="Unassembled WGS sequence"/>
</dbReference>
<evidence type="ECO:0008006" key="4">
    <source>
        <dbReference type="Google" id="ProtNLM"/>
    </source>
</evidence>
<keyword evidence="1" id="KW-0732">Signal</keyword>
<protein>
    <recommendedName>
        <fullName evidence="4">Alginate export protein</fullName>
    </recommendedName>
</protein>
<proteinExistence type="predicted"/>
<name>A0A4R6DWC0_9RHOO</name>
<dbReference type="EMBL" id="SNVV01000011">
    <property type="protein sequence ID" value="TDN49541.1"/>
    <property type="molecule type" value="Genomic_DNA"/>
</dbReference>
<keyword evidence="3" id="KW-1185">Reference proteome</keyword>
<dbReference type="RefSeq" id="WP_133592267.1">
    <property type="nucleotide sequence ID" value="NZ_SNVV01000011.1"/>
</dbReference>
<dbReference type="OrthoDB" id="5493663at2"/>
<gene>
    <name evidence="2" type="ORF">C7389_11119</name>
</gene>